<dbReference type="GO" id="GO:1902660">
    <property type="term" value="P:negative regulation of glucose mediated signaling pathway"/>
    <property type="evidence" value="ECO:0007669"/>
    <property type="project" value="TreeGrafter"/>
</dbReference>
<evidence type="ECO:0000256" key="1">
    <source>
        <dbReference type="SAM" id="MobiDB-lite"/>
    </source>
</evidence>
<protein>
    <recommendedName>
        <fullName evidence="4">3',5'-cyclic-nucleotide phosphodiesterase</fullName>
    </recommendedName>
</protein>
<dbReference type="PANTHER" id="PTHR28283">
    <property type="entry name" value="3',5'-CYCLIC-NUCLEOTIDE PHOSPHODIESTERASE 1"/>
    <property type="match status" value="1"/>
</dbReference>
<dbReference type="Gene3D" id="3.60.15.10">
    <property type="entry name" value="Ribonuclease Z/Hydroxyacylglutathione hydrolase-like"/>
    <property type="match status" value="1"/>
</dbReference>
<dbReference type="CDD" id="cd07735">
    <property type="entry name" value="class_II_PDE_MBL-fold"/>
    <property type="match status" value="1"/>
</dbReference>
<organism evidence="2 3">
    <name type="scientific">Pestalotiopsis fici (strain W106-1 / CGMCC3.15140)</name>
    <dbReference type="NCBI Taxonomy" id="1229662"/>
    <lineage>
        <taxon>Eukaryota</taxon>
        <taxon>Fungi</taxon>
        <taxon>Dikarya</taxon>
        <taxon>Ascomycota</taxon>
        <taxon>Pezizomycotina</taxon>
        <taxon>Sordariomycetes</taxon>
        <taxon>Xylariomycetidae</taxon>
        <taxon>Amphisphaeriales</taxon>
        <taxon>Sporocadaceae</taxon>
        <taxon>Pestalotiopsis</taxon>
    </lineage>
</organism>
<dbReference type="PANTHER" id="PTHR28283:SF1">
    <property type="entry name" value="3',5'-CYCLIC-NUCLEOTIDE PHOSPHODIESTERASE 1"/>
    <property type="match status" value="1"/>
</dbReference>
<dbReference type="SUPFAM" id="SSF56281">
    <property type="entry name" value="Metallo-hydrolase/oxidoreductase"/>
    <property type="match status" value="1"/>
</dbReference>
<sequence>MPTTYAALEILAESSILATSLRGSSGGPLENNVTGLLVRSTNSGWGRSSMVAVDAGTHLSGIAEVLEKTQPQGLGVDVPLPHKLDSGPFAGLEITSKCAKTNAAEITKQLVDTYLITHPHIDHTCGFIINTAGLQGNRPKRLAGLPSTISAFKTHIFNNIIWPNLSDENNGAGLVTYMRLVEGGSPALGEGAGKGYIEISEGLSVKAFGVSHGHCMERHQHRGSASSSRIGSADLSTMLPRGAPGSGAASGPSSLFRHASIARSSGGVSQEQESICVYDSTAFFIRHGTSGKEVLIFGDVEPDSISLSPRNLAVWREAAPRIASGHLTAIFIECSYTDSQTNDRLFGHQAPRFIIEELETLASEVEAARRMPIKLETTKKRKREQGDAARRAHPTARSIPDEQPVSPKSTKVKPLMPDSDTDSPPMTPHLATPTAELTLKDLDPTASITLPQKPQSSQPLAGLTVVIIHVKENFQPDSPAGETIENQLNDHEEDAQLGCKFVISSRGASFSF</sequence>
<feature type="compositionally biased region" description="Low complexity" evidence="1">
    <location>
        <begin position="223"/>
        <end position="233"/>
    </location>
</feature>
<feature type="region of interest" description="Disordered" evidence="1">
    <location>
        <begin position="373"/>
        <end position="431"/>
    </location>
</feature>
<gene>
    <name evidence="2" type="ORF">PFICI_11644</name>
</gene>
<dbReference type="OrthoDB" id="258495at2759"/>
<dbReference type="HOGENOM" id="CLU_016658_1_0_1"/>
<dbReference type="RefSeq" id="XP_007838416.1">
    <property type="nucleotide sequence ID" value="XM_007840225.1"/>
</dbReference>
<dbReference type="Proteomes" id="UP000030651">
    <property type="component" value="Unassembled WGS sequence"/>
</dbReference>
<dbReference type="GO" id="GO:0004115">
    <property type="term" value="F:3',5'-cyclic-AMP phosphodiesterase activity"/>
    <property type="evidence" value="ECO:0007669"/>
    <property type="project" value="InterPro"/>
</dbReference>
<dbReference type="PRINTS" id="PR00388">
    <property type="entry name" value="PDIESTERASE2"/>
</dbReference>
<dbReference type="GO" id="GO:0006198">
    <property type="term" value="P:cAMP catabolic process"/>
    <property type="evidence" value="ECO:0007669"/>
    <property type="project" value="InterPro"/>
</dbReference>
<dbReference type="GeneID" id="19276657"/>
<reference evidence="3" key="1">
    <citation type="journal article" date="2015" name="BMC Genomics">
        <title>Genomic and transcriptomic analysis of the endophytic fungus Pestalotiopsis fici reveals its lifestyle and high potential for synthesis of natural products.</title>
        <authorList>
            <person name="Wang X."/>
            <person name="Zhang X."/>
            <person name="Liu L."/>
            <person name="Xiang M."/>
            <person name="Wang W."/>
            <person name="Sun X."/>
            <person name="Che Y."/>
            <person name="Guo L."/>
            <person name="Liu G."/>
            <person name="Guo L."/>
            <person name="Wang C."/>
            <person name="Yin W.B."/>
            <person name="Stadler M."/>
            <person name="Zhang X."/>
            <person name="Liu X."/>
        </authorList>
    </citation>
    <scope>NUCLEOTIDE SEQUENCE [LARGE SCALE GENOMIC DNA]</scope>
    <source>
        <strain evidence="3">W106-1 / CGMCC3.15140</strain>
    </source>
</reference>
<evidence type="ECO:0008006" key="4">
    <source>
        <dbReference type="Google" id="ProtNLM"/>
    </source>
</evidence>
<evidence type="ECO:0000313" key="3">
    <source>
        <dbReference type="Proteomes" id="UP000030651"/>
    </source>
</evidence>
<dbReference type="AlphaFoldDB" id="W3WT05"/>
<evidence type="ECO:0000313" key="2">
    <source>
        <dbReference type="EMBL" id="ETS76257.1"/>
    </source>
</evidence>
<dbReference type="GO" id="GO:0047555">
    <property type="term" value="F:3',5'-cyclic-GMP phosphodiesterase activity"/>
    <property type="evidence" value="ECO:0007669"/>
    <property type="project" value="TreeGrafter"/>
</dbReference>
<accession>W3WT05</accession>
<feature type="region of interest" description="Disordered" evidence="1">
    <location>
        <begin position="217"/>
        <end position="251"/>
    </location>
</feature>
<dbReference type="eggNOG" id="ENOG502RFKK">
    <property type="taxonomic scope" value="Eukaryota"/>
</dbReference>
<dbReference type="STRING" id="1229662.W3WT05"/>
<dbReference type="Pfam" id="PF02112">
    <property type="entry name" value="PDEase_II"/>
    <property type="match status" value="3"/>
</dbReference>
<dbReference type="InParanoid" id="W3WT05"/>
<dbReference type="InterPro" id="IPR036866">
    <property type="entry name" value="RibonucZ/Hydroxyglut_hydro"/>
</dbReference>
<dbReference type="OMA" id="ECSYTDA"/>
<dbReference type="InterPro" id="IPR000396">
    <property type="entry name" value="Pdiesterase2"/>
</dbReference>
<dbReference type="KEGG" id="pfy:PFICI_11644"/>
<keyword evidence="3" id="KW-1185">Reference proteome</keyword>
<dbReference type="EMBL" id="KI912117">
    <property type="protein sequence ID" value="ETS76257.1"/>
    <property type="molecule type" value="Genomic_DNA"/>
</dbReference>
<feature type="compositionally biased region" description="Low complexity" evidence="1">
    <location>
        <begin position="242"/>
        <end position="251"/>
    </location>
</feature>
<proteinExistence type="predicted"/>
<name>W3WT05_PESFW</name>
<dbReference type="FunCoup" id="W3WT05">
    <property type="interactions" value="46"/>
</dbReference>